<dbReference type="FunFam" id="3.30.420.10:FF:000076">
    <property type="entry name" value="RBR-type E3 ubiquitin transferase"/>
    <property type="match status" value="1"/>
</dbReference>
<sequence length="313" mass="35063">MEFAEKVLHYLRELRISDQWLRSARMGKVYAVRVGYKTGIYNSWSEVQPLVNGYPGAQHKSFNSWRDAEDYLAAGPARPAGKKRSRDDGHSYEERGNDSDDRYHADLRERPAQVRRSEPVSHREPYPLVTCGVIIASSTRAAPPAPAYNSSYRSGGSSGGRSPFDAVVEGPSQAIRSSSVYELEFDGAARGNPGQAGCGAVLRYNGDVVCRLRKYMGSHSTNNEAEYTALIEGLQMARRLGVTRVHAKGDSKLVVQQVTGSWQIHKPHLQDLCDRVHGETRHLREFEIRHIRREYNTEADKLSNDAIDLAYRG</sequence>
<dbReference type="AlphaFoldDB" id="A0A8J4BS20"/>
<name>A0A8J4BS20_9CHLO</name>
<protein>
    <recommendedName>
        <fullName evidence="2">RNase H type-1 domain-containing protein</fullName>
    </recommendedName>
</protein>
<feature type="region of interest" description="Disordered" evidence="1">
    <location>
        <begin position="142"/>
        <end position="162"/>
    </location>
</feature>
<dbReference type="PANTHER" id="PTHR46387">
    <property type="entry name" value="POLYNUCLEOTIDYL TRANSFERASE, RIBONUCLEASE H-LIKE SUPERFAMILY PROTEIN"/>
    <property type="match status" value="1"/>
</dbReference>
<gene>
    <name evidence="3" type="ORF">Vafri_20726</name>
</gene>
<dbReference type="GO" id="GO:0003676">
    <property type="term" value="F:nucleic acid binding"/>
    <property type="evidence" value="ECO:0007669"/>
    <property type="project" value="InterPro"/>
</dbReference>
<feature type="region of interest" description="Disordered" evidence="1">
    <location>
        <begin position="74"/>
        <end position="104"/>
    </location>
</feature>
<dbReference type="PROSITE" id="PS50879">
    <property type="entry name" value="RNASE_H_1"/>
    <property type="match status" value="1"/>
</dbReference>
<dbReference type="InterPro" id="IPR037056">
    <property type="entry name" value="RNase_H1_N_sf"/>
</dbReference>
<dbReference type="EMBL" id="BNCO01000096">
    <property type="protein sequence ID" value="GIL67311.1"/>
    <property type="molecule type" value="Genomic_DNA"/>
</dbReference>
<dbReference type="InterPro" id="IPR036397">
    <property type="entry name" value="RNaseH_sf"/>
</dbReference>
<dbReference type="PANTHER" id="PTHR46387:SF2">
    <property type="entry name" value="RIBONUCLEASE HI"/>
    <property type="match status" value="1"/>
</dbReference>
<organism evidence="3 4">
    <name type="scientific">Volvox africanus</name>
    <dbReference type="NCBI Taxonomy" id="51714"/>
    <lineage>
        <taxon>Eukaryota</taxon>
        <taxon>Viridiplantae</taxon>
        <taxon>Chlorophyta</taxon>
        <taxon>core chlorophytes</taxon>
        <taxon>Chlorophyceae</taxon>
        <taxon>CS clade</taxon>
        <taxon>Chlamydomonadales</taxon>
        <taxon>Volvocaceae</taxon>
        <taxon>Volvox</taxon>
    </lineage>
</organism>
<keyword evidence="4" id="KW-1185">Reference proteome</keyword>
<dbReference type="InterPro" id="IPR002156">
    <property type="entry name" value="RNaseH_domain"/>
</dbReference>
<dbReference type="Gene3D" id="3.30.420.10">
    <property type="entry name" value="Ribonuclease H-like superfamily/Ribonuclease H"/>
    <property type="match status" value="1"/>
</dbReference>
<dbReference type="InterPro" id="IPR009027">
    <property type="entry name" value="Ribosomal_bL9/RNase_H1_N"/>
</dbReference>
<dbReference type="SUPFAM" id="SSF55658">
    <property type="entry name" value="L9 N-domain-like"/>
    <property type="match status" value="1"/>
</dbReference>
<dbReference type="SUPFAM" id="SSF53098">
    <property type="entry name" value="Ribonuclease H-like"/>
    <property type="match status" value="1"/>
</dbReference>
<proteinExistence type="predicted"/>
<comment type="caution">
    <text evidence="3">The sequence shown here is derived from an EMBL/GenBank/DDBJ whole genome shotgun (WGS) entry which is preliminary data.</text>
</comment>
<evidence type="ECO:0000259" key="2">
    <source>
        <dbReference type="PROSITE" id="PS50879"/>
    </source>
</evidence>
<feature type="compositionally biased region" description="Basic and acidic residues" evidence="1">
    <location>
        <begin position="85"/>
        <end position="104"/>
    </location>
</feature>
<evidence type="ECO:0000313" key="3">
    <source>
        <dbReference type="EMBL" id="GIL67311.1"/>
    </source>
</evidence>
<evidence type="ECO:0000256" key="1">
    <source>
        <dbReference type="SAM" id="MobiDB-lite"/>
    </source>
</evidence>
<dbReference type="InterPro" id="IPR012337">
    <property type="entry name" value="RNaseH-like_sf"/>
</dbReference>
<feature type="domain" description="RNase H type-1" evidence="2">
    <location>
        <begin position="177"/>
        <end position="308"/>
    </location>
</feature>
<accession>A0A8J4BS20</accession>
<dbReference type="InterPro" id="IPR011320">
    <property type="entry name" value="RNase_H1_N"/>
</dbReference>
<reference evidence="3" key="1">
    <citation type="journal article" date="2021" name="Proc. Natl. Acad. Sci. U.S.A.">
        <title>Three genomes in the algal genus Volvox reveal the fate of a haploid sex-determining region after a transition to homothallism.</title>
        <authorList>
            <person name="Yamamoto K."/>
            <person name="Hamaji T."/>
            <person name="Kawai-Toyooka H."/>
            <person name="Matsuzaki R."/>
            <person name="Takahashi F."/>
            <person name="Nishimura Y."/>
            <person name="Kawachi M."/>
            <person name="Noguchi H."/>
            <person name="Minakuchi Y."/>
            <person name="Umen J.G."/>
            <person name="Toyoda A."/>
            <person name="Nozaki H."/>
        </authorList>
    </citation>
    <scope>NUCLEOTIDE SEQUENCE</scope>
    <source>
        <strain evidence="3">NIES-3780</strain>
    </source>
</reference>
<dbReference type="Pfam" id="PF01693">
    <property type="entry name" value="Cauli_VI"/>
    <property type="match status" value="1"/>
</dbReference>
<dbReference type="Pfam" id="PF13456">
    <property type="entry name" value="RVT_3"/>
    <property type="match status" value="1"/>
</dbReference>
<evidence type="ECO:0000313" key="4">
    <source>
        <dbReference type="Proteomes" id="UP000747399"/>
    </source>
</evidence>
<dbReference type="Proteomes" id="UP000747399">
    <property type="component" value="Unassembled WGS sequence"/>
</dbReference>
<dbReference type="GO" id="GO:0004523">
    <property type="term" value="F:RNA-DNA hybrid ribonuclease activity"/>
    <property type="evidence" value="ECO:0007669"/>
    <property type="project" value="InterPro"/>
</dbReference>
<dbReference type="CDD" id="cd09279">
    <property type="entry name" value="RNase_HI_like"/>
    <property type="match status" value="1"/>
</dbReference>
<dbReference type="Gene3D" id="3.40.970.10">
    <property type="entry name" value="Ribonuclease H1, N-terminal domain"/>
    <property type="match status" value="1"/>
</dbReference>